<proteinExistence type="predicted"/>
<dbReference type="OrthoDB" id="2849576at2759"/>
<organism evidence="1 2">
    <name type="scientific">Schizophyllum amplum</name>
    <dbReference type="NCBI Taxonomy" id="97359"/>
    <lineage>
        <taxon>Eukaryota</taxon>
        <taxon>Fungi</taxon>
        <taxon>Dikarya</taxon>
        <taxon>Basidiomycota</taxon>
        <taxon>Agaricomycotina</taxon>
        <taxon>Agaricomycetes</taxon>
        <taxon>Agaricomycetidae</taxon>
        <taxon>Agaricales</taxon>
        <taxon>Schizophyllaceae</taxon>
        <taxon>Schizophyllum</taxon>
    </lineage>
</organism>
<sequence length="301" mass="35640">MYEEHHFRTFPPRTVSAYVKTDIEKHGKDTMIYREWLRCHFRPQFEKLQLYPTVIDRIRAREVLTLSEDWCHFERMAHGQQLAPEAREDLRQHTQWLLQALGQYWRNYFRGLERREPRVIWAEIEGWVESSMNAWFRSMQIDAKELQQRLARGGDDRYWQIFRMGLRHCASNDVGEWPSSSFREMRFWKSRFILMSRCMYPDMDELRYIGDPITLGGAVAYHDMHTFYAGDEEERLSYLAGNIINIIEHVCGYLQMPDANASQGICVFLELHPVSGGCNCVACYALRAKALQAEESQFMGQ</sequence>
<keyword evidence="2" id="KW-1185">Reference proteome</keyword>
<protein>
    <submittedName>
        <fullName evidence="1">Uncharacterized protein</fullName>
    </submittedName>
</protein>
<name>A0A550CA08_9AGAR</name>
<accession>A0A550CA08</accession>
<comment type="caution">
    <text evidence="1">The sequence shown here is derived from an EMBL/GenBank/DDBJ whole genome shotgun (WGS) entry which is preliminary data.</text>
</comment>
<reference evidence="1 2" key="1">
    <citation type="journal article" date="2019" name="New Phytol.">
        <title>Comparative genomics reveals unique wood-decay strategies and fruiting body development in the Schizophyllaceae.</title>
        <authorList>
            <person name="Almasi E."/>
            <person name="Sahu N."/>
            <person name="Krizsan K."/>
            <person name="Balint B."/>
            <person name="Kovacs G.M."/>
            <person name="Kiss B."/>
            <person name="Cseklye J."/>
            <person name="Drula E."/>
            <person name="Henrissat B."/>
            <person name="Nagy I."/>
            <person name="Chovatia M."/>
            <person name="Adam C."/>
            <person name="LaButti K."/>
            <person name="Lipzen A."/>
            <person name="Riley R."/>
            <person name="Grigoriev I.V."/>
            <person name="Nagy L.G."/>
        </authorList>
    </citation>
    <scope>NUCLEOTIDE SEQUENCE [LARGE SCALE GENOMIC DNA]</scope>
    <source>
        <strain evidence="1 2">NL-1724</strain>
    </source>
</reference>
<evidence type="ECO:0000313" key="1">
    <source>
        <dbReference type="EMBL" id="TRM61639.1"/>
    </source>
</evidence>
<dbReference type="AlphaFoldDB" id="A0A550CA08"/>
<dbReference type="EMBL" id="VDMD01000016">
    <property type="protein sequence ID" value="TRM61639.1"/>
    <property type="molecule type" value="Genomic_DNA"/>
</dbReference>
<evidence type="ECO:0000313" key="2">
    <source>
        <dbReference type="Proteomes" id="UP000320762"/>
    </source>
</evidence>
<dbReference type="Proteomes" id="UP000320762">
    <property type="component" value="Unassembled WGS sequence"/>
</dbReference>
<gene>
    <name evidence="1" type="ORF">BD626DRAFT_570837</name>
</gene>